<feature type="compositionally biased region" description="Basic residues" evidence="1">
    <location>
        <begin position="1"/>
        <end position="12"/>
    </location>
</feature>
<reference evidence="2" key="1">
    <citation type="thesis" date="2020" institute="ProQuest LLC" country="789 East Eisenhower Parkway, Ann Arbor, MI, USA">
        <title>Comparative Genomics and Chromosome Evolution.</title>
        <authorList>
            <person name="Mudd A.B."/>
        </authorList>
    </citation>
    <scope>NUCLEOTIDE SEQUENCE</scope>
    <source>
        <strain evidence="2">HN-11 Male</strain>
        <tissue evidence="2">Kidney and liver</tissue>
    </source>
</reference>
<gene>
    <name evidence="2" type="ORF">GDO78_019162</name>
</gene>
<evidence type="ECO:0000313" key="3">
    <source>
        <dbReference type="Proteomes" id="UP000770717"/>
    </source>
</evidence>
<protein>
    <submittedName>
        <fullName evidence="2">Uncharacterized protein</fullName>
    </submittedName>
</protein>
<comment type="caution">
    <text evidence="2">The sequence shown here is derived from an EMBL/GenBank/DDBJ whole genome shotgun (WGS) entry which is preliminary data.</text>
</comment>
<proteinExistence type="predicted"/>
<evidence type="ECO:0000256" key="1">
    <source>
        <dbReference type="SAM" id="MobiDB-lite"/>
    </source>
</evidence>
<evidence type="ECO:0000313" key="2">
    <source>
        <dbReference type="EMBL" id="KAG9469988.1"/>
    </source>
</evidence>
<name>A0A8J6EIR7_ELECQ</name>
<dbReference type="EMBL" id="WNTK01000381">
    <property type="protein sequence ID" value="KAG9469988.1"/>
    <property type="molecule type" value="Genomic_DNA"/>
</dbReference>
<sequence length="77" mass="8454">MDVSHNKGRGRWHNAPTAPPGSQTSRPPPLNYTQIGNQLYGNKNTQDKYLAPGEPRRREGCNALQIWGKTGGGGLFH</sequence>
<feature type="compositionally biased region" description="Polar residues" evidence="1">
    <location>
        <begin position="20"/>
        <end position="44"/>
    </location>
</feature>
<feature type="region of interest" description="Disordered" evidence="1">
    <location>
        <begin position="1"/>
        <end position="45"/>
    </location>
</feature>
<accession>A0A8J6EIR7</accession>
<dbReference type="Proteomes" id="UP000770717">
    <property type="component" value="Unassembled WGS sequence"/>
</dbReference>
<dbReference type="AlphaFoldDB" id="A0A8J6EIR7"/>
<organism evidence="2 3">
    <name type="scientific">Eleutherodactylus coqui</name>
    <name type="common">Puerto Rican coqui</name>
    <dbReference type="NCBI Taxonomy" id="57060"/>
    <lineage>
        <taxon>Eukaryota</taxon>
        <taxon>Metazoa</taxon>
        <taxon>Chordata</taxon>
        <taxon>Craniata</taxon>
        <taxon>Vertebrata</taxon>
        <taxon>Euteleostomi</taxon>
        <taxon>Amphibia</taxon>
        <taxon>Batrachia</taxon>
        <taxon>Anura</taxon>
        <taxon>Neobatrachia</taxon>
        <taxon>Hyloidea</taxon>
        <taxon>Eleutherodactylidae</taxon>
        <taxon>Eleutherodactylinae</taxon>
        <taxon>Eleutherodactylus</taxon>
        <taxon>Eleutherodactylus</taxon>
    </lineage>
</organism>
<keyword evidence="3" id="KW-1185">Reference proteome</keyword>